<name>A0A6J4MS84_9ACTN</name>
<dbReference type="AlphaFoldDB" id="A0A6J4MS84"/>
<dbReference type="EMBL" id="CADCUI010000087">
    <property type="protein sequence ID" value="CAA9367402.1"/>
    <property type="molecule type" value="Genomic_DNA"/>
</dbReference>
<evidence type="ECO:0000313" key="1">
    <source>
        <dbReference type="EMBL" id="CAA9367402.1"/>
    </source>
</evidence>
<protein>
    <submittedName>
        <fullName evidence="1">Uncharacterized protein</fullName>
    </submittedName>
</protein>
<gene>
    <name evidence="1" type="ORF">AVDCRST_MAG34-3107</name>
</gene>
<sequence>MESRSRRDAENQLALMELLLIGQEHRHAVMDAVWDAQDEDEAVVRAAVPTTCGRLLGNAASGRSG</sequence>
<organism evidence="1">
    <name type="scientific">uncultured Nocardioidaceae bacterium</name>
    <dbReference type="NCBI Taxonomy" id="253824"/>
    <lineage>
        <taxon>Bacteria</taxon>
        <taxon>Bacillati</taxon>
        <taxon>Actinomycetota</taxon>
        <taxon>Actinomycetes</taxon>
        <taxon>Propionibacteriales</taxon>
        <taxon>Nocardioidaceae</taxon>
        <taxon>environmental samples</taxon>
    </lineage>
</organism>
<reference evidence="1" key="1">
    <citation type="submission" date="2020-02" db="EMBL/GenBank/DDBJ databases">
        <authorList>
            <person name="Meier V. D."/>
        </authorList>
    </citation>
    <scope>NUCLEOTIDE SEQUENCE</scope>
    <source>
        <strain evidence="1">AVDCRST_MAG34</strain>
    </source>
</reference>
<proteinExistence type="predicted"/>
<accession>A0A6J4MS84</accession>